<dbReference type="FunFam" id="3.30.200.20:FF:000177">
    <property type="entry name" value="Cysteine-rich receptor-like protein kinase 2"/>
    <property type="match status" value="1"/>
</dbReference>
<evidence type="ECO:0000313" key="15">
    <source>
        <dbReference type="Proteomes" id="UP000594638"/>
    </source>
</evidence>
<keyword evidence="15" id="KW-1185">Reference proteome</keyword>
<dbReference type="AlphaFoldDB" id="A0A8S0UZD1"/>
<feature type="transmembrane region" description="Helical" evidence="10">
    <location>
        <begin position="272"/>
        <end position="295"/>
    </location>
</feature>
<name>A0A8S0UZD1_OLEEU</name>
<dbReference type="Pfam" id="PF01657">
    <property type="entry name" value="Stress-antifung"/>
    <property type="match status" value="2"/>
</dbReference>
<dbReference type="PANTHER" id="PTHR47973">
    <property type="entry name" value="CYSTEINE-RICH RECEPTOR-LIKE PROTEIN KINASE 3"/>
    <property type="match status" value="1"/>
</dbReference>
<keyword evidence="2" id="KW-0808">Transferase</keyword>
<keyword evidence="7 9" id="KW-0067">ATP-binding</keyword>
<keyword evidence="6 14" id="KW-0418">Kinase</keyword>
<evidence type="ECO:0000256" key="4">
    <source>
        <dbReference type="ARBA" id="ARBA00022737"/>
    </source>
</evidence>
<dbReference type="InterPro" id="IPR017441">
    <property type="entry name" value="Protein_kinase_ATP_BS"/>
</dbReference>
<evidence type="ECO:0000256" key="2">
    <source>
        <dbReference type="ARBA" id="ARBA00022679"/>
    </source>
</evidence>
<protein>
    <submittedName>
        <fullName evidence="14">Cysteine-rich receptor kinase 2</fullName>
    </submittedName>
</protein>
<dbReference type="Gene3D" id="3.30.430.20">
    <property type="entry name" value="Gnk2 domain, C-X8-C-X2-C motif"/>
    <property type="match status" value="2"/>
</dbReference>
<keyword evidence="3 11" id="KW-0732">Signal</keyword>
<evidence type="ECO:0000259" key="12">
    <source>
        <dbReference type="PROSITE" id="PS50011"/>
    </source>
</evidence>
<feature type="domain" description="Gnk2-homologous" evidence="13">
    <location>
        <begin position="142"/>
        <end position="247"/>
    </location>
</feature>
<accession>A0A8S0UZD1</accession>
<evidence type="ECO:0000256" key="11">
    <source>
        <dbReference type="SAM" id="SignalP"/>
    </source>
</evidence>
<dbReference type="PROSITE" id="PS00107">
    <property type="entry name" value="PROTEIN_KINASE_ATP"/>
    <property type="match status" value="1"/>
</dbReference>
<dbReference type="FunFam" id="3.30.430.20:FF:000014">
    <property type="entry name" value="Cysteine-rich receptor-like protein kinase 2"/>
    <property type="match status" value="1"/>
</dbReference>
<proteinExistence type="predicted"/>
<reference evidence="14 15" key="1">
    <citation type="submission" date="2019-12" db="EMBL/GenBank/DDBJ databases">
        <authorList>
            <person name="Alioto T."/>
            <person name="Alioto T."/>
            <person name="Gomez Garrido J."/>
        </authorList>
    </citation>
    <scope>NUCLEOTIDE SEQUENCE [LARGE SCALE GENOMIC DNA]</scope>
</reference>
<dbReference type="PROSITE" id="PS51473">
    <property type="entry name" value="GNK2"/>
    <property type="match status" value="2"/>
</dbReference>
<evidence type="ECO:0000256" key="3">
    <source>
        <dbReference type="ARBA" id="ARBA00022729"/>
    </source>
</evidence>
<keyword evidence="1" id="KW-0723">Serine/threonine-protein kinase</keyword>
<evidence type="ECO:0000256" key="8">
    <source>
        <dbReference type="ARBA" id="ARBA00023170"/>
    </source>
</evidence>
<dbReference type="Gramene" id="OE9A026186T2">
    <property type="protein sequence ID" value="OE9A026186C2"/>
    <property type="gene ID" value="OE9A026186"/>
</dbReference>
<feature type="signal peptide" evidence="11">
    <location>
        <begin position="1"/>
        <end position="29"/>
    </location>
</feature>
<feature type="domain" description="Protein kinase" evidence="12">
    <location>
        <begin position="331"/>
        <end position="585"/>
    </location>
</feature>
<dbReference type="InterPro" id="IPR011009">
    <property type="entry name" value="Kinase-like_dom_sf"/>
</dbReference>
<keyword evidence="10" id="KW-0472">Membrane</keyword>
<dbReference type="GO" id="GO:0005524">
    <property type="term" value="F:ATP binding"/>
    <property type="evidence" value="ECO:0007669"/>
    <property type="project" value="UniProtKB-UniRule"/>
</dbReference>
<dbReference type="Gene3D" id="3.30.200.20">
    <property type="entry name" value="Phosphorylase Kinase, domain 1"/>
    <property type="match status" value="1"/>
</dbReference>
<dbReference type="FunFam" id="3.30.430.20:FF:000017">
    <property type="entry name" value="Cysteine-rich receptor-like protein kinase 2"/>
    <property type="match status" value="1"/>
</dbReference>
<evidence type="ECO:0000256" key="5">
    <source>
        <dbReference type="ARBA" id="ARBA00022741"/>
    </source>
</evidence>
<dbReference type="InterPro" id="IPR000719">
    <property type="entry name" value="Prot_kinase_dom"/>
</dbReference>
<keyword evidence="10" id="KW-1133">Transmembrane helix</keyword>
<dbReference type="Proteomes" id="UP000594638">
    <property type="component" value="Unassembled WGS sequence"/>
</dbReference>
<dbReference type="CDD" id="cd23509">
    <property type="entry name" value="Gnk2-like"/>
    <property type="match status" value="2"/>
</dbReference>
<keyword evidence="4" id="KW-0677">Repeat</keyword>
<evidence type="ECO:0000256" key="7">
    <source>
        <dbReference type="ARBA" id="ARBA00022840"/>
    </source>
</evidence>
<keyword evidence="5 9" id="KW-0547">Nucleotide-binding</keyword>
<feature type="non-terminal residue" evidence="14">
    <location>
        <position position="585"/>
    </location>
</feature>
<dbReference type="OrthoDB" id="4062651at2759"/>
<evidence type="ECO:0000259" key="13">
    <source>
        <dbReference type="PROSITE" id="PS51473"/>
    </source>
</evidence>
<dbReference type="Pfam" id="PF07714">
    <property type="entry name" value="PK_Tyr_Ser-Thr"/>
    <property type="match status" value="1"/>
</dbReference>
<sequence length="585" mass="64269">MASSAVTQWWLSLISWVVVVLSISKQATAQPQINLLNRGCSQYNATNIRNFFDNLNATFSDLRNQLSNESKLFATAQQSRSSDPVYAMVQCRNYLSNSDCLACYDAAVAQIRNCSAANGARVIYDGCFLRYESNSFYDQTTLPGNVQICSNRTASPAVAFNAAAETLLQNLELATPRISGYFAATNTEVGNGGPTIYGVAQCAETISQSGCQDCLTVAYRNIIGCLPNADGRAIDAACFIRYSNTAFFAENQTINITPFLGGGGGSSKKNAIIGGVVGGAGLVLIIAALFLWYHLSRKQKVAARGNILGATELQGPNTYNYKDLKSATNNFSEKNKIGEGGFGDVYKATLQNGNIIAVKKLDLSISRAKADFETEVRLISNVHHRNLVRLLGCCTKGGQLLLIYEFMPNGSLDRYLFAPILVTNHYHTTATCTTPPQPYTIVCTVTTSINKTNTTSATCNTTKNNHHHRRLHRTTNKSYHHLLHGTTTTTNKASTKKCLPPHHHLYSSTATNHHWHRRGRQTNTTKHTAKTNLLPIKTTTTNFIRFSATYNHHYIIPPQPLTTKQIANNQNNKKTNQNKFCDLSP</sequence>
<dbReference type="InterPro" id="IPR038408">
    <property type="entry name" value="GNK2_sf"/>
</dbReference>
<dbReference type="InterPro" id="IPR052059">
    <property type="entry name" value="CR_Ser/Thr_kinase"/>
</dbReference>
<dbReference type="GO" id="GO:0004674">
    <property type="term" value="F:protein serine/threonine kinase activity"/>
    <property type="evidence" value="ECO:0007669"/>
    <property type="project" value="UniProtKB-KW"/>
</dbReference>
<evidence type="ECO:0000256" key="10">
    <source>
        <dbReference type="SAM" id="Phobius"/>
    </source>
</evidence>
<evidence type="ECO:0000313" key="14">
    <source>
        <dbReference type="EMBL" id="CAA3024615.1"/>
    </source>
</evidence>
<keyword evidence="8 14" id="KW-0675">Receptor</keyword>
<keyword evidence="10" id="KW-0812">Transmembrane</keyword>
<dbReference type="EMBL" id="CACTIH010009111">
    <property type="protein sequence ID" value="CAA3024615.1"/>
    <property type="molecule type" value="Genomic_DNA"/>
</dbReference>
<feature type="chain" id="PRO_5035816775" evidence="11">
    <location>
        <begin position="30"/>
        <end position="585"/>
    </location>
</feature>
<evidence type="ECO:0000256" key="6">
    <source>
        <dbReference type="ARBA" id="ARBA00022777"/>
    </source>
</evidence>
<feature type="domain" description="Gnk2-homologous" evidence="13">
    <location>
        <begin position="33"/>
        <end position="136"/>
    </location>
</feature>
<dbReference type="SUPFAM" id="SSF56112">
    <property type="entry name" value="Protein kinase-like (PK-like)"/>
    <property type="match status" value="1"/>
</dbReference>
<gene>
    <name evidence="14" type="ORF">OLEA9_A026186</name>
</gene>
<evidence type="ECO:0000256" key="9">
    <source>
        <dbReference type="PROSITE-ProRule" id="PRU10141"/>
    </source>
</evidence>
<dbReference type="InterPro" id="IPR001245">
    <property type="entry name" value="Ser-Thr/Tyr_kinase_cat_dom"/>
</dbReference>
<evidence type="ECO:0000256" key="1">
    <source>
        <dbReference type="ARBA" id="ARBA00022527"/>
    </source>
</evidence>
<feature type="binding site" evidence="9">
    <location>
        <position position="360"/>
    </location>
    <ligand>
        <name>ATP</name>
        <dbReference type="ChEBI" id="CHEBI:30616"/>
    </ligand>
</feature>
<comment type="caution">
    <text evidence="14">The sequence shown here is derived from an EMBL/GenBank/DDBJ whole genome shotgun (WGS) entry which is preliminary data.</text>
</comment>
<dbReference type="PROSITE" id="PS50011">
    <property type="entry name" value="PROTEIN_KINASE_DOM"/>
    <property type="match status" value="1"/>
</dbReference>
<dbReference type="InterPro" id="IPR002902">
    <property type="entry name" value="GNK2"/>
</dbReference>
<organism evidence="14 15">
    <name type="scientific">Olea europaea subsp. europaea</name>
    <dbReference type="NCBI Taxonomy" id="158383"/>
    <lineage>
        <taxon>Eukaryota</taxon>
        <taxon>Viridiplantae</taxon>
        <taxon>Streptophyta</taxon>
        <taxon>Embryophyta</taxon>
        <taxon>Tracheophyta</taxon>
        <taxon>Spermatophyta</taxon>
        <taxon>Magnoliopsida</taxon>
        <taxon>eudicotyledons</taxon>
        <taxon>Gunneridae</taxon>
        <taxon>Pentapetalae</taxon>
        <taxon>asterids</taxon>
        <taxon>lamiids</taxon>
        <taxon>Lamiales</taxon>
        <taxon>Oleaceae</taxon>
        <taxon>Oleeae</taxon>
        <taxon>Olea</taxon>
    </lineage>
</organism>